<evidence type="ECO:0000256" key="3">
    <source>
        <dbReference type="ARBA" id="ARBA00022475"/>
    </source>
</evidence>
<dbReference type="InterPro" id="IPR003400">
    <property type="entry name" value="ExbD"/>
</dbReference>
<protein>
    <submittedName>
        <fullName evidence="9">Biopolymer transporter ExbD</fullName>
    </submittedName>
</protein>
<gene>
    <name evidence="9" type="ORF">V5E97_13565</name>
</gene>
<sequence length="157" mass="17444">MSYKIRHRGGDMFNLNLTPLLDVVLQLITFFMMLIHFGTKLEGTTKSIRLPVAPAALPGSDLGIDRLVVALDRNGQLLVEGATLEGNASQRWWADQAKRRIEGQETLGGPAEDLATNVVIRADKDASYGMVRRTLAEAQERGFAHFSLVVLRNKEQR</sequence>
<evidence type="ECO:0000256" key="7">
    <source>
        <dbReference type="RuleBase" id="RU003879"/>
    </source>
</evidence>
<feature type="transmembrane region" description="Helical" evidence="8">
    <location>
        <begin position="20"/>
        <end position="39"/>
    </location>
</feature>
<keyword evidence="3" id="KW-1003">Cell membrane</keyword>
<proteinExistence type="inferred from homology"/>
<dbReference type="Pfam" id="PF02472">
    <property type="entry name" value="ExbD"/>
    <property type="match status" value="1"/>
</dbReference>
<dbReference type="AlphaFoldDB" id="A0AAU7CPN9"/>
<keyword evidence="7" id="KW-0653">Protein transport</keyword>
<evidence type="ECO:0000256" key="2">
    <source>
        <dbReference type="ARBA" id="ARBA00005811"/>
    </source>
</evidence>
<evidence type="ECO:0000256" key="5">
    <source>
        <dbReference type="ARBA" id="ARBA00022989"/>
    </source>
</evidence>
<dbReference type="GO" id="GO:0005886">
    <property type="term" value="C:plasma membrane"/>
    <property type="evidence" value="ECO:0007669"/>
    <property type="project" value="UniProtKB-SubCell"/>
</dbReference>
<evidence type="ECO:0000256" key="6">
    <source>
        <dbReference type="ARBA" id="ARBA00023136"/>
    </source>
</evidence>
<keyword evidence="5 8" id="KW-1133">Transmembrane helix</keyword>
<dbReference type="PANTHER" id="PTHR30558:SF3">
    <property type="entry name" value="BIOPOLYMER TRANSPORT PROTEIN EXBD-RELATED"/>
    <property type="match status" value="1"/>
</dbReference>
<name>A0AAU7CPN9_9BACT</name>
<reference evidence="9" key="1">
    <citation type="submission" date="2024-05" db="EMBL/GenBank/DDBJ databases">
        <title>Planctomycetes of the genus Singulisphaera possess chitinolytic capabilities.</title>
        <authorList>
            <person name="Ivanova A."/>
        </authorList>
    </citation>
    <scope>NUCLEOTIDE SEQUENCE</scope>
    <source>
        <strain evidence="9">Ch08T</strain>
    </source>
</reference>
<dbReference type="PANTHER" id="PTHR30558">
    <property type="entry name" value="EXBD MEMBRANE COMPONENT OF PMF-DRIVEN MACROMOLECULE IMPORT SYSTEM"/>
    <property type="match status" value="1"/>
</dbReference>
<dbReference type="GO" id="GO:0022857">
    <property type="term" value="F:transmembrane transporter activity"/>
    <property type="evidence" value="ECO:0007669"/>
    <property type="project" value="InterPro"/>
</dbReference>
<dbReference type="Gene3D" id="3.30.420.270">
    <property type="match status" value="1"/>
</dbReference>
<keyword evidence="7" id="KW-0813">Transport</keyword>
<organism evidence="9">
    <name type="scientific">Singulisphaera sp. Ch08</name>
    <dbReference type="NCBI Taxonomy" id="3120278"/>
    <lineage>
        <taxon>Bacteria</taxon>
        <taxon>Pseudomonadati</taxon>
        <taxon>Planctomycetota</taxon>
        <taxon>Planctomycetia</taxon>
        <taxon>Isosphaerales</taxon>
        <taxon>Isosphaeraceae</taxon>
        <taxon>Singulisphaera</taxon>
    </lineage>
</organism>
<dbReference type="RefSeq" id="WP_406699868.1">
    <property type="nucleotide sequence ID" value="NZ_CP155447.1"/>
</dbReference>
<keyword evidence="6 8" id="KW-0472">Membrane</keyword>
<dbReference type="GO" id="GO:0015031">
    <property type="term" value="P:protein transport"/>
    <property type="evidence" value="ECO:0007669"/>
    <property type="project" value="UniProtKB-KW"/>
</dbReference>
<evidence type="ECO:0000256" key="4">
    <source>
        <dbReference type="ARBA" id="ARBA00022692"/>
    </source>
</evidence>
<dbReference type="EMBL" id="CP155447">
    <property type="protein sequence ID" value="XBH07023.1"/>
    <property type="molecule type" value="Genomic_DNA"/>
</dbReference>
<evidence type="ECO:0000313" key="9">
    <source>
        <dbReference type="EMBL" id="XBH07023.1"/>
    </source>
</evidence>
<comment type="subcellular location">
    <subcellularLocation>
        <location evidence="1">Cell membrane</location>
        <topology evidence="1">Single-pass membrane protein</topology>
    </subcellularLocation>
    <subcellularLocation>
        <location evidence="7">Cell membrane</location>
        <topology evidence="7">Single-pass type II membrane protein</topology>
    </subcellularLocation>
</comment>
<keyword evidence="4 7" id="KW-0812">Transmembrane</keyword>
<evidence type="ECO:0000256" key="1">
    <source>
        <dbReference type="ARBA" id="ARBA00004162"/>
    </source>
</evidence>
<evidence type="ECO:0000256" key="8">
    <source>
        <dbReference type="SAM" id="Phobius"/>
    </source>
</evidence>
<comment type="similarity">
    <text evidence="2 7">Belongs to the ExbD/TolR family.</text>
</comment>
<accession>A0AAU7CPN9</accession>